<evidence type="ECO:0000313" key="3">
    <source>
        <dbReference type="Proteomes" id="UP000230731"/>
    </source>
</evidence>
<comment type="caution">
    <text evidence="2">The sequence shown here is derived from an EMBL/GenBank/DDBJ whole genome shotgun (WGS) entry which is preliminary data.</text>
</comment>
<dbReference type="Proteomes" id="UP000230731">
    <property type="component" value="Unassembled WGS sequence"/>
</dbReference>
<dbReference type="AlphaFoldDB" id="A0A2M6WZ40"/>
<keyword evidence="1" id="KW-0472">Membrane</keyword>
<keyword evidence="1" id="KW-0812">Transmembrane</keyword>
<gene>
    <name evidence="2" type="ORF">COT71_02585</name>
</gene>
<protein>
    <submittedName>
        <fullName evidence="2">Uncharacterized protein</fullName>
    </submittedName>
</protein>
<organism evidence="2 3">
    <name type="scientific">Candidatus Andersenbacteria bacterium CG10_big_fil_rev_8_21_14_0_10_54_11</name>
    <dbReference type="NCBI Taxonomy" id="1974485"/>
    <lineage>
        <taxon>Bacteria</taxon>
        <taxon>Candidatus Anderseniibacteriota</taxon>
    </lineage>
</organism>
<dbReference type="EMBL" id="PEZP01000032">
    <property type="protein sequence ID" value="PIT98071.1"/>
    <property type="molecule type" value="Genomic_DNA"/>
</dbReference>
<sequence length="73" mass="8091">MPLLPIEIILAVNGSLAVLVLVLASLMMRLSTQFRLALGDWDRMLSLRRPIILLLIINLFLTIAAAGFNFITV</sequence>
<feature type="transmembrane region" description="Helical" evidence="1">
    <location>
        <begin position="51"/>
        <end position="71"/>
    </location>
</feature>
<name>A0A2M6WZ40_9BACT</name>
<accession>A0A2M6WZ40</accession>
<evidence type="ECO:0000256" key="1">
    <source>
        <dbReference type="SAM" id="Phobius"/>
    </source>
</evidence>
<keyword evidence="1" id="KW-1133">Transmembrane helix</keyword>
<proteinExistence type="predicted"/>
<feature type="transmembrane region" description="Helical" evidence="1">
    <location>
        <begin position="6"/>
        <end position="30"/>
    </location>
</feature>
<evidence type="ECO:0000313" key="2">
    <source>
        <dbReference type="EMBL" id="PIT98071.1"/>
    </source>
</evidence>
<reference evidence="3" key="1">
    <citation type="submission" date="2017-09" db="EMBL/GenBank/DDBJ databases">
        <title>Depth-based differentiation of microbial function through sediment-hosted aquifers and enrichment of novel symbionts in the deep terrestrial subsurface.</title>
        <authorList>
            <person name="Probst A.J."/>
            <person name="Ladd B."/>
            <person name="Jarett J.K."/>
            <person name="Geller-Mcgrath D.E."/>
            <person name="Sieber C.M.K."/>
            <person name="Emerson J.B."/>
            <person name="Anantharaman K."/>
            <person name="Thomas B.C."/>
            <person name="Malmstrom R."/>
            <person name="Stieglmeier M."/>
            <person name="Klingl A."/>
            <person name="Woyke T."/>
            <person name="Ryan C.M."/>
            <person name="Banfield J.F."/>
        </authorList>
    </citation>
    <scope>NUCLEOTIDE SEQUENCE [LARGE SCALE GENOMIC DNA]</scope>
</reference>